<accession>A0A7X0C053</accession>
<evidence type="ECO:0000313" key="2">
    <source>
        <dbReference type="Proteomes" id="UP000583800"/>
    </source>
</evidence>
<dbReference type="EMBL" id="JACHJB010000001">
    <property type="protein sequence ID" value="MBB6345788.1"/>
    <property type="molecule type" value="Genomic_DNA"/>
</dbReference>
<protein>
    <submittedName>
        <fullName evidence="1">Uncharacterized protein</fullName>
    </submittedName>
</protein>
<sequence>MTDAILRFGDKLLTRMVPKVTALAGSPCQCRRRCCRVMGARAVEGYYIEHCFSGSACTGCNLTGRDC</sequence>
<keyword evidence="2" id="KW-1185">Reference proteome</keyword>
<comment type="caution">
    <text evidence="1">The sequence shown here is derived from an EMBL/GenBank/DDBJ whole genome shotgun (WGS) entry which is preliminary data.</text>
</comment>
<reference evidence="1 2" key="1">
    <citation type="submission" date="2020-08" db="EMBL/GenBank/DDBJ databases">
        <title>Sequencing the genomes of 1000 actinobacteria strains.</title>
        <authorList>
            <person name="Klenk H.-P."/>
        </authorList>
    </citation>
    <scope>NUCLEOTIDE SEQUENCE [LARGE SCALE GENOMIC DNA]</scope>
    <source>
        <strain evidence="1 2">DSM 45913</strain>
    </source>
</reference>
<organism evidence="1 2">
    <name type="scientific">Nonomuraea muscovyensis</name>
    <dbReference type="NCBI Taxonomy" id="1124761"/>
    <lineage>
        <taxon>Bacteria</taxon>
        <taxon>Bacillati</taxon>
        <taxon>Actinomycetota</taxon>
        <taxon>Actinomycetes</taxon>
        <taxon>Streptosporangiales</taxon>
        <taxon>Streptosporangiaceae</taxon>
        <taxon>Nonomuraea</taxon>
    </lineage>
</organism>
<proteinExistence type="predicted"/>
<evidence type="ECO:0000313" key="1">
    <source>
        <dbReference type="EMBL" id="MBB6345788.1"/>
    </source>
</evidence>
<dbReference type="Proteomes" id="UP000583800">
    <property type="component" value="Unassembled WGS sequence"/>
</dbReference>
<gene>
    <name evidence="1" type="ORF">FHU36_002297</name>
</gene>
<dbReference type="AlphaFoldDB" id="A0A7X0C053"/>
<name>A0A7X0C053_9ACTN</name>